<reference evidence="2" key="1">
    <citation type="submission" date="2021-04" db="EMBL/GenBank/DDBJ databases">
        <title>Genome based classification of Actinospica acidithermotolerans sp. nov., an actinobacterium isolated from an Indonesian hot spring.</title>
        <authorList>
            <person name="Kusuma A.B."/>
            <person name="Putra K.E."/>
            <person name="Nafisah S."/>
            <person name="Loh J."/>
            <person name="Nouioui I."/>
            <person name="Goodfellow M."/>
        </authorList>
    </citation>
    <scope>NUCLEOTIDE SEQUENCE</scope>
    <source>
        <strain evidence="2">CSCA 57</strain>
    </source>
</reference>
<dbReference type="SUPFAM" id="SSF49899">
    <property type="entry name" value="Concanavalin A-like lectins/glucanases"/>
    <property type="match status" value="1"/>
</dbReference>
<dbReference type="GO" id="GO:0070007">
    <property type="term" value="F:glutamic-type endopeptidase activity"/>
    <property type="evidence" value="ECO:0007669"/>
    <property type="project" value="InterPro"/>
</dbReference>
<proteinExistence type="predicted"/>
<dbReference type="InterPro" id="IPR013320">
    <property type="entry name" value="ConA-like_dom_sf"/>
</dbReference>
<dbReference type="GO" id="GO:0006508">
    <property type="term" value="P:proteolysis"/>
    <property type="evidence" value="ECO:0007669"/>
    <property type="project" value="InterPro"/>
</dbReference>
<feature type="signal peptide" evidence="1">
    <location>
        <begin position="1"/>
        <end position="25"/>
    </location>
</feature>
<dbReference type="Proteomes" id="UP000675781">
    <property type="component" value="Unassembled WGS sequence"/>
</dbReference>
<organism evidence="2 3">
    <name type="scientific">Actinospica durhamensis</name>
    <dbReference type="NCBI Taxonomy" id="1508375"/>
    <lineage>
        <taxon>Bacteria</taxon>
        <taxon>Bacillati</taxon>
        <taxon>Actinomycetota</taxon>
        <taxon>Actinomycetes</taxon>
        <taxon>Catenulisporales</taxon>
        <taxon>Actinospicaceae</taxon>
        <taxon>Actinospica</taxon>
    </lineage>
</organism>
<gene>
    <name evidence="2" type="ORF">KDL01_31625</name>
</gene>
<evidence type="ECO:0000313" key="3">
    <source>
        <dbReference type="Proteomes" id="UP000675781"/>
    </source>
</evidence>
<accession>A0A941IUQ5</accession>
<dbReference type="PANTHER" id="PTHR37536">
    <property type="entry name" value="PUTATIVE (AFU_ORTHOLOGUE AFUA_3G02970)-RELATED"/>
    <property type="match status" value="1"/>
</dbReference>
<dbReference type="InterPro" id="IPR038656">
    <property type="entry name" value="Peptidase_G1_sf"/>
</dbReference>
<dbReference type="InterPro" id="IPR000250">
    <property type="entry name" value="Peptidase_G1"/>
</dbReference>
<comment type="caution">
    <text evidence="2">The sequence shown here is derived from an EMBL/GenBank/DDBJ whole genome shotgun (WGS) entry which is preliminary data.</text>
</comment>
<evidence type="ECO:0008006" key="4">
    <source>
        <dbReference type="Google" id="ProtNLM"/>
    </source>
</evidence>
<protein>
    <recommendedName>
        <fullName evidence="4">Peptidase A4 family protein</fullName>
    </recommendedName>
</protein>
<keyword evidence="3" id="KW-1185">Reference proteome</keyword>
<evidence type="ECO:0000313" key="2">
    <source>
        <dbReference type="EMBL" id="MBR7837868.1"/>
    </source>
</evidence>
<dbReference type="Gene3D" id="2.60.120.700">
    <property type="entry name" value="Peptidase G1"/>
    <property type="match status" value="1"/>
</dbReference>
<evidence type="ECO:0000256" key="1">
    <source>
        <dbReference type="SAM" id="SignalP"/>
    </source>
</evidence>
<name>A0A941IUQ5_9ACTN</name>
<dbReference type="PANTHER" id="PTHR37536:SF1">
    <property type="entry name" value="ASPERGILLOPEPSIN, PUTAITVE (AFU_ORTHOLOGUE AFUA_7G01200)"/>
    <property type="match status" value="1"/>
</dbReference>
<dbReference type="RefSeq" id="WP_212532331.1">
    <property type="nucleotide sequence ID" value="NZ_JAGSOG010000236.1"/>
</dbReference>
<dbReference type="EMBL" id="JAGSOG010000236">
    <property type="protein sequence ID" value="MBR7837868.1"/>
    <property type="molecule type" value="Genomic_DNA"/>
</dbReference>
<sequence>MFVTHRSTRAVAAAVLAAAPFTAFAAPAAAAVAPSFAPLHQSAVHTPFFISHGLHVSNTTVTSTNWAGYAATGSTYTSVSTSYTQPSVSCSGRSGTYAAFWVGLDGYSSSTVEQTGTMAYCNGSTAEYVGWYEMYPQGSNDYSNTVKAGDSIYESVTFSGTKTYTLVLEDKTRSWTKTTTVSASGDARSSAEVIAEAPYSGGVLPLADFGTVTFDSSLVNGSNLSSFSPTAINMVSSSGAAEATTSGFSGDNFGITWDSE</sequence>
<keyword evidence="1" id="KW-0732">Signal</keyword>
<feature type="chain" id="PRO_5037599657" description="Peptidase A4 family protein" evidence="1">
    <location>
        <begin position="26"/>
        <end position="260"/>
    </location>
</feature>
<dbReference type="AlphaFoldDB" id="A0A941IUQ5"/>
<dbReference type="CDD" id="cd13426">
    <property type="entry name" value="Peptidase_G1"/>
    <property type="match status" value="1"/>
</dbReference>
<dbReference type="Pfam" id="PF01828">
    <property type="entry name" value="Peptidase_A4"/>
    <property type="match status" value="1"/>
</dbReference>